<dbReference type="InterPro" id="IPR039448">
    <property type="entry name" value="Beta_helix"/>
</dbReference>
<gene>
    <name evidence="3" type="ORF">MANY_04550</name>
</gene>
<dbReference type="EMBL" id="AP022620">
    <property type="protein sequence ID" value="BBZ75118.1"/>
    <property type="molecule type" value="Genomic_DNA"/>
</dbReference>
<dbReference type="SUPFAM" id="SSF101898">
    <property type="entry name" value="NHL repeat"/>
    <property type="match status" value="1"/>
</dbReference>
<dbReference type="RefSeq" id="WP_163802756.1">
    <property type="nucleotide sequence ID" value="NZ_AP022620.1"/>
</dbReference>
<dbReference type="Gene3D" id="2.160.20.10">
    <property type="entry name" value="Single-stranded right-handed beta-helix, Pectin lyase-like"/>
    <property type="match status" value="1"/>
</dbReference>
<name>A0A6N4W3H5_9MYCO</name>
<feature type="domain" description="Right handed beta helix" evidence="2">
    <location>
        <begin position="863"/>
        <end position="1014"/>
    </location>
</feature>
<sequence>MKHASYVGRVGALAVALGVGGAMAGGIAIAEASPSSDGSSASAGTSGSATAHGKPAPRSAAARGQSSAGPRRPVAVQIPVPTAATSVPRPSAAVGRSRVLDIPAGPAPAAATVSGPAAASNAATSAQTTTTDSGIMGWFRRAFFNSTPVLTPQAVPVTLAAGQTSQPFTLAGTDADGDTLSYSVANAGTGISGGTLVTSGGTATYTPPSSWDGLTSYEDTFTVTASDAGNGFQIHGLSGLLSMLTFGLLGSSGQTATSTVTVHVTPVTSANGNPVPSDVVGLPGEPFSTSVTGSGGVIYQTSVSGTAATGYRTYVTIVRPNGTSTTVSQAGQAYTGVVVAANGTAYQISSSGGPGSIDYSADTTVLRAVRPDGTVVDYTQPGVIGSGSTVVIGPDGSIYATSTAGSANPGYTTVVRTVRADGTTTTHTQQGEAAGPIVVGADGTAYQTSFVYGTNMQKSTVVDVLLPGGSTREYTMAGLPDGPVVVRSGGIAYQTASLWNESAGSFTTTITAIRPDGTSSVRTGVFGVRPTTVIAGDGTAYQTTASNGTTVTVVAPGGTRVSKSWTGAPVGGVVIGNDGYAYQASVSNGKTTVTVVRPDGNVALSRVQNGSPVTGLVLGGDGSVYAASYDSVAGTTLVNQFRPDGSVLSRSQSGQPVGGLVVLADGRVYQTTVTGNAQSGYTTLTRAWGADGTVTDRTQSGQAVGGVVVAADGTIYQTSSGVNSSGVATAVVTVVATDGTTVRHTMAGLPSGAVTIGTDGTAYVTTSTGVWRVDTQPASTETVTDRGPLAVPAGAVDATAALQAILDAAAPGSTLRLQRGRTYNVAGILYLRNASVTVDGNGATINSTNDATSSVQITANGVTLQNVNLTAATEGLRYGTLEQQKLVVSGDHDTVRNVSVTGSAAAGIFAYGAGNFTLDHDTVRYTRADGIHMTGGSHDGTVINPSTAWTEDDGVAVVSYTGEPISQNIVITNPVIKGSDGRGIAVVGGNNVTFSNIYVWRSRAAAVYVAAEGAPWYSQSVSNVTIKGGSLVETATSTDVVQGAILVYSGSTSATVSTVTISDLTVTGTPQYAGRSTGIIQDSGAGRISGVVLKNIALADTALPVFATNAPSSSYTATGFTLNGQPVTVP</sequence>
<dbReference type="SUPFAM" id="SSF63829">
    <property type="entry name" value="Calcium-dependent phosphotriesterase"/>
    <property type="match status" value="1"/>
</dbReference>
<reference evidence="3 4" key="1">
    <citation type="journal article" date="2019" name="Emerg. Microbes Infect.">
        <title>Comprehensive subspecies identification of 175 nontuberculous mycobacteria species based on 7547 genomic profiles.</title>
        <authorList>
            <person name="Matsumoto Y."/>
            <person name="Kinjo T."/>
            <person name="Motooka D."/>
            <person name="Nabeya D."/>
            <person name="Jung N."/>
            <person name="Uechi K."/>
            <person name="Horii T."/>
            <person name="Iida T."/>
            <person name="Fujita J."/>
            <person name="Nakamura S."/>
        </authorList>
    </citation>
    <scope>NUCLEOTIDE SEQUENCE [LARGE SCALE GENOMIC DNA]</scope>
    <source>
        <strain evidence="3 4">JCM 30275</strain>
    </source>
</reference>
<evidence type="ECO:0000313" key="4">
    <source>
        <dbReference type="Proteomes" id="UP000467249"/>
    </source>
</evidence>
<dbReference type="KEGG" id="many:MANY_04550"/>
<organism evidence="3 4">
    <name type="scientific">Mycolicibacterium anyangense</name>
    <dbReference type="NCBI Taxonomy" id="1431246"/>
    <lineage>
        <taxon>Bacteria</taxon>
        <taxon>Bacillati</taxon>
        <taxon>Actinomycetota</taxon>
        <taxon>Actinomycetes</taxon>
        <taxon>Mycobacteriales</taxon>
        <taxon>Mycobacteriaceae</taxon>
        <taxon>Mycolicibacterium</taxon>
    </lineage>
</organism>
<dbReference type="SUPFAM" id="SSF51126">
    <property type="entry name" value="Pectin lyase-like"/>
    <property type="match status" value="1"/>
</dbReference>
<evidence type="ECO:0000259" key="2">
    <source>
        <dbReference type="Pfam" id="PF13229"/>
    </source>
</evidence>
<protein>
    <recommendedName>
        <fullName evidence="2">Right handed beta helix domain-containing protein</fullName>
    </recommendedName>
</protein>
<dbReference type="AlphaFoldDB" id="A0A6N4W3H5"/>
<dbReference type="SMART" id="SM00710">
    <property type="entry name" value="PbH1"/>
    <property type="match status" value="7"/>
</dbReference>
<dbReference type="InterPro" id="IPR006626">
    <property type="entry name" value="PbH1"/>
</dbReference>
<dbReference type="Pfam" id="PF17963">
    <property type="entry name" value="Big_9"/>
    <property type="match status" value="1"/>
</dbReference>
<evidence type="ECO:0000313" key="3">
    <source>
        <dbReference type="EMBL" id="BBZ75118.1"/>
    </source>
</evidence>
<feature type="compositionally biased region" description="Low complexity" evidence="1">
    <location>
        <begin position="32"/>
        <end position="72"/>
    </location>
</feature>
<proteinExistence type="predicted"/>
<keyword evidence="4" id="KW-1185">Reference proteome</keyword>
<feature type="region of interest" description="Disordered" evidence="1">
    <location>
        <begin position="32"/>
        <end position="73"/>
    </location>
</feature>
<dbReference type="InterPro" id="IPR012334">
    <property type="entry name" value="Pectin_lyas_fold"/>
</dbReference>
<dbReference type="Proteomes" id="UP000467249">
    <property type="component" value="Chromosome"/>
</dbReference>
<accession>A0A6N4W3H5</accession>
<evidence type="ECO:0000256" key="1">
    <source>
        <dbReference type="SAM" id="MobiDB-lite"/>
    </source>
</evidence>
<dbReference type="Pfam" id="PF13229">
    <property type="entry name" value="Beta_helix"/>
    <property type="match status" value="1"/>
</dbReference>
<dbReference type="InterPro" id="IPR011050">
    <property type="entry name" value="Pectin_lyase_fold/virulence"/>
</dbReference>